<organism evidence="1 2">
    <name type="scientific">Pristionchus fissidentatus</name>
    <dbReference type="NCBI Taxonomy" id="1538716"/>
    <lineage>
        <taxon>Eukaryota</taxon>
        <taxon>Metazoa</taxon>
        <taxon>Ecdysozoa</taxon>
        <taxon>Nematoda</taxon>
        <taxon>Chromadorea</taxon>
        <taxon>Rhabditida</taxon>
        <taxon>Rhabditina</taxon>
        <taxon>Diplogasteromorpha</taxon>
        <taxon>Diplogasteroidea</taxon>
        <taxon>Neodiplogasteridae</taxon>
        <taxon>Pristionchus</taxon>
    </lineage>
</organism>
<dbReference type="InterPro" id="IPR002347">
    <property type="entry name" value="SDR_fam"/>
</dbReference>
<dbReference type="SUPFAM" id="SSF51735">
    <property type="entry name" value="NAD(P)-binding Rossmann-fold domains"/>
    <property type="match status" value="1"/>
</dbReference>
<dbReference type="Proteomes" id="UP001432322">
    <property type="component" value="Unassembled WGS sequence"/>
</dbReference>
<keyword evidence="2" id="KW-1185">Reference proteome</keyword>
<reference evidence="1" key="1">
    <citation type="submission" date="2023-10" db="EMBL/GenBank/DDBJ databases">
        <title>Genome assembly of Pristionchus species.</title>
        <authorList>
            <person name="Yoshida K."/>
            <person name="Sommer R.J."/>
        </authorList>
    </citation>
    <scope>NUCLEOTIDE SEQUENCE</scope>
    <source>
        <strain evidence="1">RS5133</strain>
    </source>
</reference>
<feature type="non-terminal residue" evidence="1">
    <location>
        <position position="1"/>
    </location>
</feature>
<evidence type="ECO:0000313" key="1">
    <source>
        <dbReference type="EMBL" id="GMT23784.1"/>
    </source>
</evidence>
<dbReference type="EMBL" id="BTSY01000004">
    <property type="protein sequence ID" value="GMT23784.1"/>
    <property type="molecule type" value="Genomic_DNA"/>
</dbReference>
<evidence type="ECO:0000313" key="2">
    <source>
        <dbReference type="Proteomes" id="UP001432322"/>
    </source>
</evidence>
<sequence length="320" mass="37334">EEGERGEEEEEQQGRSDRPTALVTCASYKMAEEMIERLSVNNFDVTIVGENAEKLNSIAKEKRLRRGEQLFTPVCLNLRDFDQVKEAMEGQLKHHYDRVVFFACAPNYDEPAPEFEKEGEHVHVGFRSNVVGHFLMARYLIERSVDSTKSTRFIFVAPNVAGFDDNNCCKEFPANEELYDDFFKHDKPHLKEDLWNNYTRIGFIAVAEAINRHFSSKASAVAVFPHDDHCRKLKRRSVKDYICEYFCTNRTSIGVVDQGLELTHVSWSQFIFTNTIENDISQYDKKWLEGTNPRNLPLNESQIEKFFNYLNWKTRLWGFN</sequence>
<dbReference type="AlphaFoldDB" id="A0AAV5W1J2"/>
<protein>
    <submittedName>
        <fullName evidence="1">Uncharacterized protein</fullName>
    </submittedName>
</protein>
<dbReference type="Pfam" id="PF00106">
    <property type="entry name" value="adh_short"/>
    <property type="match status" value="1"/>
</dbReference>
<comment type="caution">
    <text evidence="1">The sequence shown here is derived from an EMBL/GenBank/DDBJ whole genome shotgun (WGS) entry which is preliminary data.</text>
</comment>
<dbReference type="InterPro" id="IPR036291">
    <property type="entry name" value="NAD(P)-bd_dom_sf"/>
</dbReference>
<proteinExistence type="predicted"/>
<gene>
    <name evidence="1" type="ORF">PFISCL1PPCAC_15081</name>
</gene>
<dbReference type="Gene3D" id="3.40.50.720">
    <property type="entry name" value="NAD(P)-binding Rossmann-like Domain"/>
    <property type="match status" value="1"/>
</dbReference>
<accession>A0AAV5W1J2</accession>
<name>A0AAV5W1J2_9BILA</name>